<evidence type="ECO:0000256" key="9">
    <source>
        <dbReference type="ARBA" id="ARBA00023027"/>
    </source>
</evidence>
<comment type="catalytic activity">
    <reaction evidence="11">
        <text>NAD(+) + (deoxyribonucleotide)n-3'-hydroxyl + 5'-phospho-(deoxyribonucleotide)m = (deoxyribonucleotide)n+m + AMP + beta-nicotinamide D-nucleotide.</text>
        <dbReference type="EC" id="6.5.1.2"/>
    </reaction>
</comment>
<keyword evidence="6" id="KW-0227">DNA damage</keyword>
<dbReference type="InterPro" id="IPR012340">
    <property type="entry name" value="NA-bd_OB-fold"/>
</dbReference>
<dbReference type="InterPro" id="IPR004150">
    <property type="entry name" value="NAD_DNA_ligase_OB"/>
</dbReference>
<accession>A0A382XLC5</accession>
<evidence type="ECO:0000256" key="5">
    <source>
        <dbReference type="ARBA" id="ARBA00022723"/>
    </source>
</evidence>
<evidence type="ECO:0000256" key="1">
    <source>
        <dbReference type="ARBA" id="ARBA00001946"/>
    </source>
</evidence>
<dbReference type="PROSITE" id="PS01056">
    <property type="entry name" value="DNA_LIGASE_N2"/>
    <property type="match status" value="1"/>
</dbReference>
<dbReference type="EC" id="6.5.1.2" evidence="2"/>
<dbReference type="SUPFAM" id="SSF50249">
    <property type="entry name" value="Nucleic acid-binding proteins"/>
    <property type="match status" value="1"/>
</dbReference>
<dbReference type="InterPro" id="IPR033136">
    <property type="entry name" value="DNA_ligase_CS"/>
</dbReference>
<keyword evidence="7" id="KW-0862">Zinc</keyword>
<keyword evidence="5" id="KW-0479">Metal-binding</keyword>
<evidence type="ECO:0000256" key="6">
    <source>
        <dbReference type="ARBA" id="ARBA00022763"/>
    </source>
</evidence>
<dbReference type="Gene3D" id="3.30.1490.70">
    <property type="match status" value="1"/>
</dbReference>
<dbReference type="GO" id="GO:0046872">
    <property type="term" value="F:metal ion binding"/>
    <property type="evidence" value="ECO:0007669"/>
    <property type="project" value="UniProtKB-KW"/>
</dbReference>
<sequence>MFEWLANFGFPTAEQTWTGKTHEDLVASIEELDRVRHDLDYETDGAVIKLNNLALRTQCGATAKAPRWAMAYKFPAEQAVTVLKDIVIQVGRTGALTPVAELEPVFVAGSTVGRATLHNEEEIQRKDIRIGDTVVIEKAGEIIPAVVKVEMDKRPKKTKAFKLSKVCPECGSNAAKDEGEVVWRCPNPDCPAQVRGRLEHWCMRGAMDVDGGGEVLVRQLVANGLALDAGELYELTAEHVAGLERMAEKSAQNFIDGLEKSKLQDLWRGG</sequence>
<dbReference type="Pfam" id="PF03120">
    <property type="entry name" value="OB_DNA_ligase"/>
    <property type="match status" value="1"/>
</dbReference>
<gene>
    <name evidence="13" type="ORF">METZ01_LOCUS424115</name>
</gene>
<reference evidence="13" key="1">
    <citation type="submission" date="2018-05" db="EMBL/GenBank/DDBJ databases">
        <authorList>
            <person name="Lanie J.A."/>
            <person name="Ng W.-L."/>
            <person name="Kazmierczak K.M."/>
            <person name="Andrzejewski T.M."/>
            <person name="Davidsen T.M."/>
            <person name="Wayne K.J."/>
            <person name="Tettelin H."/>
            <person name="Glass J.I."/>
            <person name="Rusch D."/>
            <person name="Podicherti R."/>
            <person name="Tsui H.-C.T."/>
            <person name="Winkler M.E."/>
        </authorList>
    </citation>
    <scope>NUCLEOTIDE SEQUENCE</scope>
</reference>
<proteinExistence type="predicted"/>
<evidence type="ECO:0000259" key="12">
    <source>
        <dbReference type="SMART" id="SM00532"/>
    </source>
</evidence>
<keyword evidence="3" id="KW-0436">Ligase</keyword>
<dbReference type="EMBL" id="UINC01168295">
    <property type="protein sequence ID" value="SVD71261.1"/>
    <property type="molecule type" value="Genomic_DNA"/>
</dbReference>
<dbReference type="InterPro" id="IPR013839">
    <property type="entry name" value="DNAligase_adenylation"/>
</dbReference>
<dbReference type="GO" id="GO:0006281">
    <property type="term" value="P:DNA repair"/>
    <property type="evidence" value="ECO:0007669"/>
    <property type="project" value="UniProtKB-KW"/>
</dbReference>
<evidence type="ECO:0000256" key="10">
    <source>
        <dbReference type="ARBA" id="ARBA00023204"/>
    </source>
</evidence>
<dbReference type="Pfam" id="PF01653">
    <property type="entry name" value="DNA_ligase_aden"/>
    <property type="match status" value="1"/>
</dbReference>
<name>A0A382XLC5_9ZZZZ</name>
<feature type="domain" description="NAD-dependent DNA ligase N-terminal" evidence="12">
    <location>
        <begin position="1"/>
        <end position="206"/>
    </location>
</feature>
<evidence type="ECO:0000256" key="7">
    <source>
        <dbReference type="ARBA" id="ARBA00022833"/>
    </source>
</evidence>
<dbReference type="Gene3D" id="2.40.50.140">
    <property type="entry name" value="Nucleic acid-binding proteins"/>
    <property type="match status" value="1"/>
</dbReference>
<evidence type="ECO:0000256" key="3">
    <source>
        <dbReference type="ARBA" id="ARBA00022598"/>
    </source>
</evidence>
<dbReference type="AlphaFoldDB" id="A0A382XLC5"/>
<dbReference type="Gene3D" id="1.10.150.20">
    <property type="entry name" value="5' to 3' exonuclease, C-terminal subdomain"/>
    <property type="match status" value="1"/>
</dbReference>
<dbReference type="GO" id="GO:0006260">
    <property type="term" value="P:DNA replication"/>
    <property type="evidence" value="ECO:0007669"/>
    <property type="project" value="UniProtKB-KW"/>
</dbReference>
<keyword evidence="8" id="KW-0460">Magnesium</keyword>
<evidence type="ECO:0000256" key="4">
    <source>
        <dbReference type="ARBA" id="ARBA00022705"/>
    </source>
</evidence>
<dbReference type="InterPro" id="IPR010994">
    <property type="entry name" value="RuvA_2-like"/>
</dbReference>
<protein>
    <recommendedName>
        <fullName evidence="2">DNA ligase (NAD(+))</fullName>
        <ecNumber evidence="2">6.5.1.2</ecNumber>
    </recommendedName>
</protein>
<dbReference type="SUPFAM" id="SSF47781">
    <property type="entry name" value="RuvA domain 2-like"/>
    <property type="match status" value="1"/>
</dbReference>
<keyword evidence="4" id="KW-0235">DNA replication</keyword>
<organism evidence="13">
    <name type="scientific">marine metagenome</name>
    <dbReference type="NCBI Taxonomy" id="408172"/>
    <lineage>
        <taxon>unclassified sequences</taxon>
        <taxon>metagenomes</taxon>
        <taxon>ecological metagenomes</taxon>
    </lineage>
</organism>
<dbReference type="GO" id="GO:0003911">
    <property type="term" value="F:DNA ligase (NAD+) activity"/>
    <property type="evidence" value="ECO:0007669"/>
    <property type="project" value="UniProtKB-EC"/>
</dbReference>
<dbReference type="Pfam" id="PF03119">
    <property type="entry name" value="DNA_ligase_ZBD"/>
    <property type="match status" value="1"/>
</dbReference>
<dbReference type="SMART" id="SM00532">
    <property type="entry name" value="LIGANc"/>
    <property type="match status" value="1"/>
</dbReference>
<keyword evidence="10" id="KW-0234">DNA repair</keyword>
<dbReference type="InterPro" id="IPR004149">
    <property type="entry name" value="Znf_DNAligase_C4"/>
</dbReference>
<dbReference type="Gene3D" id="6.20.10.30">
    <property type="match status" value="1"/>
</dbReference>
<dbReference type="SUPFAM" id="SSF56091">
    <property type="entry name" value="DNA ligase/mRNA capping enzyme, catalytic domain"/>
    <property type="match status" value="1"/>
</dbReference>
<keyword evidence="9" id="KW-0520">NAD</keyword>
<evidence type="ECO:0000256" key="8">
    <source>
        <dbReference type="ARBA" id="ARBA00022842"/>
    </source>
</evidence>
<evidence type="ECO:0000256" key="11">
    <source>
        <dbReference type="ARBA" id="ARBA00034005"/>
    </source>
</evidence>
<evidence type="ECO:0000313" key="13">
    <source>
        <dbReference type="EMBL" id="SVD71261.1"/>
    </source>
</evidence>
<dbReference type="InterPro" id="IPR013840">
    <property type="entry name" value="DNAligase_N"/>
</dbReference>
<dbReference type="FunFam" id="2.40.50.140:FF:000012">
    <property type="entry name" value="DNA ligase"/>
    <property type="match status" value="1"/>
</dbReference>
<feature type="non-terminal residue" evidence="13">
    <location>
        <position position="270"/>
    </location>
</feature>
<comment type="cofactor">
    <cofactor evidence="1">
        <name>Mg(2+)</name>
        <dbReference type="ChEBI" id="CHEBI:18420"/>
    </cofactor>
</comment>
<evidence type="ECO:0000256" key="2">
    <source>
        <dbReference type="ARBA" id="ARBA00012722"/>
    </source>
</evidence>